<name>A0ACB8SSN7_9AGAM</name>
<protein>
    <submittedName>
        <fullName evidence="1">Uncharacterized protein</fullName>
    </submittedName>
</protein>
<dbReference type="EMBL" id="MU277227">
    <property type="protein sequence ID" value="KAI0059384.1"/>
    <property type="molecule type" value="Genomic_DNA"/>
</dbReference>
<reference evidence="1" key="2">
    <citation type="journal article" date="2022" name="New Phytol.">
        <title>Evolutionary transition to the ectomycorrhizal habit in the genomes of a hyperdiverse lineage of mushroom-forming fungi.</title>
        <authorList>
            <person name="Looney B."/>
            <person name="Miyauchi S."/>
            <person name="Morin E."/>
            <person name="Drula E."/>
            <person name="Courty P.E."/>
            <person name="Kohler A."/>
            <person name="Kuo A."/>
            <person name="LaButti K."/>
            <person name="Pangilinan J."/>
            <person name="Lipzen A."/>
            <person name="Riley R."/>
            <person name="Andreopoulos W."/>
            <person name="He G."/>
            <person name="Johnson J."/>
            <person name="Nolan M."/>
            <person name="Tritt A."/>
            <person name="Barry K.W."/>
            <person name="Grigoriev I.V."/>
            <person name="Nagy L.G."/>
            <person name="Hibbett D."/>
            <person name="Henrissat B."/>
            <person name="Matheny P.B."/>
            <person name="Labbe J."/>
            <person name="Martin F.M."/>
        </authorList>
    </citation>
    <scope>NUCLEOTIDE SEQUENCE</scope>
    <source>
        <strain evidence="1">HHB10654</strain>
    </source>
</reference>
<reference evidence="1" key="1">
    <citation type="submission" date="2021-03" db="EMBL/GenBank/DDBJ databases">
        <authorList>
            <consortium name="DOE Joint Genome Institute"/>
            <person name="Ahrendt S."/>
            <person name="Looney B.P."/>
            <person name="Miyauchi S."/>
            <person name="Morin E."/>
            <person name="Drula E."/>
            <person name="Courty P.E."/>
            <person name="Chicoki N."/>
            <person name="Fauchery L."/>
            <person name="Kohler A."/>
            <person name="Kuo A."/>
            <person name="Labutti K."/>
            <person name="Pangilinan J."/>
            <person name="Lipzen A."/>
            <person name="Riley R."/>
            <person name="Andreopoulos W."/>
            <person name="He G."/>
            <person name="Johnson J."/>
            <person name="Barry K.W."/>
            <person name="Grigoriev I.V."/>
            <person name="Nagy L."/>
            <person name="Hibbett D."/>
            <person name="Henrissat B."/>
            <person name="Matheny P.B."/>
            <person name="Labbe J."/>
            <person name="Martin F."/>
        </authorList>
    </citation>
    <scope>NUCLEOTIDE SEQUENCE</scope>
    <source>
        <strain evidence="1">HHB10654</strain>
    </source>
</reference>
<evidence type="ECO:0000313" key="1">
    <source>
        <dbReference type="EMBL" id="KAI0059384.1"/>
    </source>
</evidence>
<gene>
    <name evidence="1" type="ORF">BV25DRAFT_1809163</name>
</gene>
<dbReference type="Proteomes" id="UP000814140">
    <property type="component" value="Unassembled WGS sequence"/>
</dbReference>
<comment type="caution">
    <text evidence="1">The sequence shown here is derived from an EMBL/GenBank/DDBJ whole genome shotgun (WGS) entry which is preliminary data.</text>
</comment>
<organism evidence="1 2">
    <name type="scientific">Artomyces pyxidatus</name>
    <dbReference type="NCBI Taxonomy" id="48021"/>
    <lineage>
        <taxon>Eukaryota</taxon>
        <taxon>Fungi</taxon>
        <taxon>Dikarya</taxon>
        <taxon>Basidiomycota</taxon>
        <taxon>Agaricomycotina</taxon>
        <taxon>Agaricomycetes</taxon>
        <taxon>Russulales</taxon>
        <taxon>Auriscalpiaceae</taxon>
        <taxon>Artomyces</taxon>
    </lineage>
</organism>
<feature type="non-terminal residue" evidence="1">
    <location>
        <position position="120"/>
    </location>
</feature>
<keyword evidence="2" id="KW-1185">Reference proteome</keyword>
<proteinExistence type="predicted"/>
<accession>A0ACB8SSN7</accession>
<sequence>MSISTVGNPSVRHKGVDVVAQSPPDVLEQLLFDRNIIGNDEQEQAVRMVAEHRIARDPTQLLLYIAGEGGTGKSHVINTIAEFFEKTHSSEQLLISAPTGIAAVLIKGYTIHALTFLPKT</sequence>
<evidence type="ECO:0000313" key="2">
    <source>
        <dbReference type="Proteomes" id="UP000814140"/>
    </source>
</evidence>